<gene>
    <name evidence="1" type="ORF">BOTNAR_0025g00070</name>
</gene>
<dbReference type="OrthoDB" id="3535050at2759"/>
<protein>
    <submittedName>
        <fullName evidence="1">Uncharacterized protein</fullName>
    </submittedName>
</protein>
<evidence type="ECO:0000313" key="2">
    <source>
        <dbReference type="Proteomes" id="UP000297452"/>
    </source>
</evidence>
<keyword evidence="2" id="KW-1185">Reference proteome</keyword>
<evidence type="ECO:0000313" key="1">
    <source>
        <dbReference type="EMBL" id="TGO68377.1"/>
    </source>
</evidence>
<name>A0A4Z1JHC4_9HELO</name>
<dbReference type="STRING" id="278944.A0A4Z1JHC4"/>
<dbReference type="EMBL" id="PQXJ01000025">
    <property type="protein sequence ID" value="TGO68377.1"/>
    <property type="molecule type" value="Genomic_DNA"/>
</dbReference>
<proteinExistence type="predicted"/>
<comment type="caution">
    <text evidence="1">The sequence shown here is derived from an EMBL/GenBank/DDBJ whole genome shotgun (WGS) entry which is preliminary data.</text>
</comment>
<reference evidence="1 2" key="1">
    <citation type="submission" date="2017-12" db="EMBL/GenBank/DDBJ databases">
        <title>Comparative genomics of Botrytis spp.</title>
        <authorList>
            <person name="Valero-Jimenez C.A."/>
            <person name="Tapia P."/>
            <person name="Veloso J."/>
            <person name="Silva-Moreno E."/>
            <person name="Staats M."/>
            <person name="Valdes J.H."/>
            <person name="Van Kan J.A.L."/>
        </authorList>
    </citation>
    <scope>NUCLEOTIDE SEQUENCE [LARGE SCALE GENOMIC DNA]</scope>
    <source>
        <strain evidence="1 2">MUCL2120</strain>
    </source>
</reference>
<accession>A0A4Z1JHC4</accession>
<dbReference type="Proteomes" id="UP000297452">
    <property type="component" value="Unassembled WGS sequence"/>
</dbReference>
<organism evidence="1 2">
    <name type="scientific">Botryotinia narcissicola</name>
    <dbReference type="NCBI Taxonomy" id="278944"/>
    <lineage>
        <taxon>Eukaryota</taxon>
        <taxon>Fungi</taxon>
        <taxon>Dikarya</taxon>
        <taxon>Ascomycota</taxon>
        <taxon>Pezizomycotina</taxon>
        <taxon>Leotiomycetes</taxon>
        <taxon>Helotiales</taxon>
        <taxon>Sclerotiniaceae</taxon>
        <taxon>Botryotinia</taxon>
    </lineage>
</organism>
<sequence length="463" mass="53556">METTNMKRTTMSCFPEYSFEDSYYDEEEQRGDYNDPTQIDYNPSDHLHCFESCDHSDRYMSFLDFMEPLHEAQRKIDEEYASLTREYVRVNRIYARSLKKFIGSSIKFSAPKRRSWLCTDYLSVAPSDSSDLCVCCDCFQELLASYLELVNGIEFQQKYIKIFKVEYWELVERTIALFWKIDNNQVHADELAATLDAEDRKESTALWTACILPDFPKNRSSIQNRDGLIHDVLFKLCANVIKIYSSSVNRIPIQHELGSATCIGSRDDLTSDHRHETMFPFIQTCLAVGFTFIPSIGYKAANNTISMKEFDPDLDRSQSYLVFDITNPKDIGYCFFHVDSFKWKSLDQLHAPRMTPLSANVFFAGGHHASKRRRIMTPYQNYDSYLDQFRVIDAYTLRDAWPHGIRMVLVGDIYDLLSNHPQVNQNQSVTGALSLQILAETKLFNELHLQTPANLRLLLDGAS</sequence>
<dbReference type="AlphaFoldDB" id="A0A4Z1JHC4"/>